<sequence>MKKADYSAFFIMVYLIGKTTTIRLLEVNKSEVLARYWQEI</sequence>
<evidence type="ECO:0008006" key="3">
    <source>
        <dbReference type="Google" id="ProtNLM"/>
    </source>
</evidence>
<evidence type="ECO:0000313" key="2">
    <source>
        <dbReference type="Proteomes" id="UP000247780"/>
    </source>
</evidence>
<dbReference type="Proteomes" id="UP000247780">
    <property type="component" value="Unassembled WGS sequence"/>
</dbReference>
<comment type="caution">
    <text evidence="1">The sequence shown here is derived from an EMBL/GenBank/DDBJ whole genome shotgun (WGS) entry which is preliminary data.</text>
</comment>
<gene>
    <name evidence="1" type="ORF">C8R14_10821</name>
</gene>
<accession>A0ABX5M8J0</accession>
<reference evidence="1 2" key="1">
    <citation type="submission" date="2018-04" db="EMBL/GenBank/DDBJ databases">
        <title>Active sludge and wastewater microbial communities from Klosterneuburg, Austria.</title>
        <authorList>
            <person name="Wagner M."/>
        </authorList>
    </citation>
    <scope>NUCLEOTIDE SEQUENCE [LARGE SCALE GENOMIC DNA]</scope>
    <source>
        <strain evidence="1 2">Nm 57</strain>
    </source>
</reference>
<name>A0ABX5M8J0_9PROT</name>
<evidence type="ECO:0000313" key="1">
    <source>
        <dbReference type="EMBL" id="PXV82310.1"/>
    </source>
</evidence>
<keyword evidence="2" id="KW-1185">Reference proteome</keyword>
<protein>
    <recommendedName>
        <fullName evidence="3">Integrase</fullName>
    </recommendedName>
</protein>
<organism evidence="1 2">
    <name type="scientific">Nitrosomonas eutropha</name>
    <dbReference type="NCBI Taxonomy" id="916"/>
    <lineage>
        <taxon>Bacteria</taxon>
        <taxon>Pseudomonadati</taxon>
        <taxon>Pseudomonadota</taxon>
        <taxon>Betaproteobacteria</taxon>
        <taxon>Nitrosomonadales</taxon>
        <taxon>Nitrosomonadaceae</taxon>
        <taxon>Nitrosomonas</taxon>
    </lineage>
</organism>
<proteinExistence type="predicted"/>
<dbReference type="EMBL" id="QICQ01000008">
    <property type="protein sequence ID" value="PXV82310.1"/>
    <property type="molecule type" value="Genomic_DNA"/>
</dbReference>